<dbReference type="EMBL" id="BSXT01001384">
    <property type="protein sequence ID" value="GMF41871.1"/>
    <property type="molecule type" value="Genomic_DNA"/>
</dbReference>
<sequence>MKALRSDNANEFQHLQNTCESKYGMEFGGGVKHTPDQNGVEERMIRTITEKMRCMLLHFDLPEPMWGEAALTVSIICRVLLEERRCPMRSGIARYQHMRSCGLLAVPPSHMWTKLRGARWKPRQKKLFLLYTPERNVAIACWIVKPTKAFSVTELFFMRLKLVASSLGQIQLTKSLYQTILERLLTKTIFHLYSMKCVSATVVGTIAGWGRSTLVNQRRDGSGRCTAPTVTTNPLDNQRRDGGARCAAPTQISHDNQRRNGSGRCTAPTVQTQVNNEPAGDRAPKPSEIVTIGPESSTSLSGGGSNSERLHGSECRSLREYEPPEGASAGNHPVTRSDRLSKPPAWLGDYVYTAYEKTNPDETVSSSSVERPKDRKGLQRVMAREVALAWWQDYNCLTMSAITEPDTYDDVMQSEHVMQW</sequence>
<evidence type="ECO:0000256" key="1">
    <source>
        <dbReference type="SAM" id="MobiDB-lite"/>
    </source>
</evidence>
<name>A0A9W6XN62_9STRA</name>
<dbReference type="PANTHER" id="PTHR42648">
    <property type="entry name" value="TRANSPOSASE, PUTATIVE-RELATED"/>
    <property type="match status" value="1"/>
</dbReference>
<dbReference type="PANTHER" id="PTHR42648:SF28">
    <property type="entry name" value="TRANSPOSON-ENCODED PROTEIN WITH RIBONUCLEASE H-LIKE AND RETROVIRUS ZINC FINGER-LIKE DOMAINS"/>
    <property type="match status" value="1"/>
</dbReference>
<dbReference type="AlphaFoldDB" id="A0A9W6XN62"/>
<reference evidence="2" key="1">
    <citation type="submission" date="2023-04" db="EMBL/GenBank/DDBJ databases">
        <title>Phytophthora fragariaefolia NBRC 109709.</title>
        <authorList>
            <person name="Ichikawa N."/>
            <person name="Sato H."/>
            <person name="Tonouchi N."/>
        </authorList>
    </citation>
    <scope>NUCLEOTIDE SEQUENCE</scope>
    <source>
        <strain evidence="2">NBRC 109709</strain>
    </source>
</reference>
<dbReference type="InterPro" id="IPR012337">
    <property type="entry name" value="RNaseH-like_sf"/>
</dbReference>
<dbReference type="InterPro" id="IPR036397">
    <property type="entry name" value="RNaseH_sf"/>
</dbReference>
<evidence type="ECO:0000313" key="2">
    <source>
        <dbReference type="EMBL" id="GMF41871.1"/>
    </source>
</evidence>
<dbReference type="Proteomes" id="UP001165121">
    <property type="component" value="Unassembled WGS sequence"/>
</dbReference>
<organism evidence="2 3">
    <name type="scientific">Phytophthora fragariaefolia</name>
    <dbReference type="NCBI Taxonomy" id="1490495"/>
    <lineage>
        <taxon>Eukaryota</taxon>
        <taxon>Sar</taxon>
        <taxon>Stramenopiles</taxon>
        <taxon>Oomycota</taxon>
        <taxon>Peronosporomycetes</taxon>
        <taxon>Peronosporales</taxon>
        <taxon>Peronosporaceae</taxon>
        <taxon>Phytophthora</taxon>
    </lineage>
</organism>
<comment type="caution">
    <text evidence="2">The sequence shown here is derived from an EMBL/GenBank/DDBJ whole genome shotgun (WGS) entry which is preliminary data.</text>
</comment>
<feature type="region of interest" description="Disordered" evidence="1">
    <location>
        <begin position="217"/>
        <end position="342"/>
    </location>
</feature>
<feature type="compositionally biased region" description="Basic and acidic residues" evidence="1">
    <location>
        <begin position="308"/>
        <end position="322"/>
    </location>
</feature>
<dbReference type="GO" id="GO:0003676">
    <property type="term" value="F:nucleic acid binding"/>
    <property type="evidence" value="ECO:0007669"/>
    <property type="project" value="InterPro"/>
</dbReference>
<dbReference type="InterPro" id="IPR039537">
    <property type="entry name" value="Retrotran_Ty1/copia-like"/>
</dbReference>
<proteinExistence type="predicted"/>
<gene>
    <name evidence="2" type="ORF">Pfra01_001343700</name>
</gene>
<dbReference type="SUPFAM" id="SSF53098">
    <property type="entry name" value="Ribonuclease H-like"/>
    <property type="match status" value="1"/>
</dbReference>
<keyword evidence="3" id="KW-1185">Reference proteome</keyword>
<accession>A0A9W6XN62</accession>
<protein>
    <submittedName>
        <fullName evidence="2">Unnamed protein product</fullName>
    </submittedName>
</protein>
<evidence type="ECO:0000313" key="3">
    <source>
        <dbReference type="Proteomes" id="UP001165121"/>
    </source>
</evidence>
<dbReference type="Gene3D" id="3.30.420.10">
    <property type="entry name" value="Ribonuclease H-like superfamily/Ribonuclease H"/>
    <property type="match status" value="1"/>
</dbReference>